<dbReference type="AlphaFoldDB" id="A0A2A8D2G4"/>
<proteinExistence type="predicted"/>
<comment type="caution">
    <text evidence="2">The sequence shown here is derived from an EMBL/GenBank/DDBJ whole genome shotgun (WGS) entry which is preliminary data.</text>
</comment>
<evidence type="ECO:0000256" key="1">
    <source>
        <dbReference type="SAM" id="Phobius"/>
    </source>
</evidence>
<keyword evidence="1" id="KW-0472">Membrane</keyword>
<evidence type="ECO:0000313" key="2">
    <source>
        <dbReference type="EMBL" id="PEN15007.1"/>
    </source>
</evidence>
<gene>
    <name evidence="2" type="ORF">CRI94_01590</name>
</gene>
<evidence type="ECO:0000313" key="3">
    <source>
        <dbReference type="Proteomes" id="UP000220102"/>
    </source>
</evidence>
<protein>
    <submittedName>
        <fullName evidence="2">Uncharacterized protein</fullName>
    </submittedName>
</protein>
<feature type="transmembrane region" description="Helical" evidence="1">
    <location>
        <begin position="51"/>
        <end position="75"/>
    </location>
</feature>
<dbReference type="EMBL" id="PDEQ01000001">
    <property type="protein sequence ID" value="PEN15007.1"/>
    <property type="molecule type" value="Genomic_DNA"/>
</dbReference>
<keyword evidence="3" id="KW-1185">Reference proteome</keyword>
<name>A0A2A8D2G4_9BACT</name>
<reference evidence="2 3" key="1">
    <citation type="submission" date="2017-10" db="EMBL/GenBank/DDBJ databases">
        <title>Draft genome of Longibacter Salinarum.</title>
        <authorList>
            <person name="Goh K.M."/>
            <person name="Shamsir M.S."/>
            <person name="Lim S.W."/>
        </authorList>
    </citation>
    <scope>NUCLEOTIDE SEQUENCE [LARGE SCALE GENOMIC DNA]</scope>
    <source>
        <strain evidence="2 3">KCTC 52045</strain>
    </source>
</reference>
<accession>A0A2A8D2G4</accession>
<feature type="transmembrane region" description="Helical" evidence="1">
    <location>
        <begin position="12"/>
        <end position="31"/>
    </location>
</feature>
<sequence length="78" mass="9298">MFEKESIEFAKWLESIGINPIYFMTIFWAVVAYFEYEAIEDWEKSTMREKIWVVLAVLCFFIGVVMSIVLLLSLVEYK</sequence>
<keyword evidence="1" id="KW-1133">Transmembrane helix</keyword>
<dbReference type="Proteomes" id="UP000220102">
    <property type="component" value="Unassembled WGS sequence"/>
</dbReference>
<dbReference type="RefSeq" id="WP_098073906.1">
    <property type="nucleotide sequence ID" value="NZ_PDEQ01000001.1"/>
</dbReference>
<organism evidence="2 3">
    <name type="scientific">Longibacter salinarum</name>
    <dbReference type="NCBI Taxonomy" id="1850348"/>
    <lineage>
        <taxon>Bacteria</taxon>
        <taxon>Pseudomonadati</taxon>
        <taxon>Rhodothermota</taxon>
        <taxon>Rhodothermia</taxon>
        <taxon>Rhodothermales</taxon>
        <taxon>Salisaetaceae</taxon>
        <taxon>Longibacter</taxon>
    </lineage>
</organism>
<keyword evidence="1" id="KW-0812">Transmembrane</keyword>